<evidence type="ECO:0000313" key="7">
    <source>
        <dbReference type="Proteomes" id="UP001652662"/>
    </source>
</evidence>
<feature type="region of interest" description="Disordered" evidence="6">
    <location>
        <begin position="165"/>
        <end position="237"/>
    </location>
</feature>
<keyword evidence="3" id="KW-0963">Cytoplasm</keyword>
<feature type="compositionally biased region" description="Basic and acidic residues" evidence="6">
    <location>
        <begin position="746"/>
        <end position="760"/>
    </location>
</feature>
<feature type="compositionally biased region" description="Polar residues" evidence="6">
    <location>
        <begin position="189"/>
        <end position="208"/>
    </location>
</feature>
<evidence type="ECO:0000313" key="8">
    <source>
        <dbReference type="RefSeq" id="XP_070461995.1"/>
    </source>
</evidence>
<evidence type="ECO:0000256" key="1">
    <source>
        <dbReference type="ARBA" id="ARBA00004245"/>
    </source>
</evidence>
<dbReference type="InterPro" id="IPR008604">
    <property type="entry name" value="MAP7_fam"/>
</dbReference>
<feature type="region of interest" description="Disordered" evidence="6">
    <location>
        <begin position="689"/>
        <end position="806"/>
    </location>
</feature>
<feature type="region of interest" description="Disordered" evidence="6">
    <location>
        <begin position="323"/>
        <end position="446"/>
    </location>
</feature>
<accession>A0ABM4NAM7</accession>
<proteinExistence type="inferred from homology"/>
<gene>
    <name evidence="8" type="primary">MAP7D3</name>
</gene>
<keyword evidence="4" id="KW-0175">Coiled coil</keyword>
<organism evidence="7 8">
    <name type="scientific">Equus przewalskii</name>
    <name type="common">Przewalski's horse</name>
    <name type="synonym">Equus caballus przewalskii</name>
    <dbReference type="NCBI Taxonomy" id="9798"/>
    <lineage>
        <taxon>Eukaryota</taxon>
        <taxon>Metazoa</taxon>
        <taxon>Chordata</taxon>
        <taxon>Craniata</taxon>
        <taxon>Vertebrata</taxon>
        <taxon>Euteleostomi</taxon>
        <taxon>Mammalia</taxon>
        <taxon>Eutheria</taxon>
        <taxon>Laurasiatheria</taxon>
        <taxon>Perissodactyla</taxon>
        <taxon>Equidae</taxon>
        <taxon>Equus</taxon>
    </lineage>
</organism>
<evidence type="ECO:0000256" key="5">
    <source>
        <dbReference type="ARBA" id="ARBA00023212"/>
    </source>
</evidence>
<evidence type="ECO:0000256" key="4">
    <source>
        <dbReference type="ARBA" id="ARBA00023054"/>
    </source>
</evidence>
<comment type="similarity">
    <text evidence="2">Belongs to the MAP7 family.</text>
</comment>
<dbReference type="RefSeq" id="XP_070461995.1">
    <property type="nucleotide sequence ID" value="XM_070605894.1"/>
</dbReference>
<feature type="compositionally biased region" description="Polar residues" evidence="6">
    <location>
        <begin position="219"/>
        <end position="234"/>
    </location>
</feature>
<name>A0ABM4NAM7_EQUPR</name>
<dbReference type="InterPro" id="IPR051483">
    <property type="entry name" value="MAP7_domain-containing"/>
</dbReference>
<evidence type="ECO:0000256" key="3">
    <source>
        <dbReference type="ARBA" id="ARBA00022490"/>
    </source>
</evidence>
<comment type="subcellular location">
    <subcellularLocation>
        <location evidence="1">Cytoplasm</location>
        <location evidence="1">Cytoskeleton</location>
    </subcellularLocation>
</comment>
<feature type="compositionally biased region" description="Basic and acidic residues" evidence="6">
    <location>
        <begin position="360"/>
        <end position="373"/>
    </location>
</feature>
<feature type="region of interest" description="Disordered" evidence="6">
    <location>
        <begin position="29"/>
        <end position="136"/>
    </location>
</feature>
<feature type="compositionally biased region" description="Low complexity" evidence="6">
    <location>
        <begin position="36"/>
        <end position="47"/>
    </location>
</feature>
<dbReference type="PANTHER" id="PTHR15073">
    <property type="entry name" value="MICROTUBULE-ASSOCIATED PROTEIN"/>
    <property type="match status" value="1"/>
</dbReference>
<dbReference type="GeneID" id="103543585"/>
<feature type="compositionally biased region" description="Acidic residues" evidence="6">
    <location>
        <begin position="623"/>
        <end position="642"/>
    </location>
</feature>
<sequence>MADRAGAGAGGSTSLKGLRKRMVAAAHAIAEERRNQSGLSSLPSQSSNIRSTFKPVIDGSVLKNDVKQRLAKERREEKKRQDANKEIQLLEKERKSKIYYEKQMEEKQRKLREQKEKDEQRRVSAEEKRKQKLEEEREKFKAVLYRTLERSNRVDNRQKRWSWEGSMTMNSESKTAHKCSASTEKLEQEASSVHKQMATSSAGLQNSVAKKKTEKRRSSSLNRRYSKLNSSTETEQVEEKPVARQLYTNVRENNLITRLLAPTKASIARSRSAASLSVPGRDTPGIHSTLIQYVNVPLHNHGSDELRKTRVLRKSTWAVLPQQKVETPSEVSLEAPPGANMEAAPKASGETPPETSVEAPPKESTEATAEARGESPLQKPEIDKQASDSVTEKCPSLHIASYRQSSPASGLHPPSPISAKQVQKNRPPSPSPITSKQSGQSSPSYRIISVQAPLFVQHASSTMGRKRGAVAKTTNSSEAASQKPVASEESGNKSVAVTMNAEEATKILAEKRRLAREQRKKEEERLRKEIEQRRMKDLAKKAVEDQEEEFSKSEEDGQPQKEIKKKGCQDQGEQEGLLQKGDAKVKAQEEADRRKKEHERIMLQNMQERLERKKAADTSGNDTYDEDEADDEEESESDEDSFDDMRPSAFINGMDASRRLKTHFKNVKNTPKLVFLDATSGQVHKETKACFNGDTETFRQKSMKDPLSQDKGSRLSTKRTTSRAAKSGKTKEASNTMGASRSFHLQAREWISEKMDRRSMTEPLMSTGPPENQRHHPKGSITFHPSAQRPLEDKKRNKSVSARSHK</sequence>
<evidence type="ECO:0000256" key="2">
    <source>
        <dbReference type="ARBA" id="ARBA00007525"/>
    </source>
</evidence>
<keyword evidence="5" id="KW-0206">Cytoskeleton</keyword>
<feature type="compositionally biased region" description="Basic and acidic residues" evidence="6">
    <location>
        <begin position="581"/>
        <end position="601"/>
    </location>
</feature>
<feature type="region of interest" description="Disordered" evidence="6">
    <location>
        <begin position="514"/>
        <end position="649"/>
    </location>
</feature>
<feature type="region of interest" description="Disordered" evidence="6">
    <location>
        <begin position="459"/>
        <end position="500"/>
    </location>
</feature>
<evidence type="ECO:0000256" key="6">
    <source>
        <dbReference type="SAM" id="MobiDB-lite"/>
    </source>
</evidence>
<feature type="compositionally biased region" description="Basic and acidic residues" evidence="6">
    <location>
        <begin position="514"/>
        <end position="568"/>
    </location>
</feature>
<protein>
    <submittedName>
        <fullName evidence="8">MAP7 domain-containing protein 3 isoform X5</fullName>
    </submittedName>
</protein>
<dbReference type="Pfam" id="PF05672">
    <property type="entry name" value="MAP7"/>
    <property type="match status" value="1"/>
</dbReference>
<dbReference type="PANTHER" id="PTHR15073:SF5">
    <property type="entry name" value="MAP7 DOMAIN-CONTAINING PROTEIN 3"/>
    <property type="match status" value="1"/>
</dbReference>
<keyword evidence="7" id="KW-1185">Reference proteome</keyword>
<feature type="compositionally biased region" description="Basic and acidic residues" evidence="6">
    <location>
        <begin position="64"/>
        <end position="136"/>
    </location>
</feature>
<dbReference type="Proteomes" id="UP001652662">
    <property type="component" value="Chromosome X"/>
</dbReference>
<feature type="compositionally biased region" description="Polar residues" evidence="6">
    <location>
        <begin position="418"/>
        <end position="444"/>
    </location>
</feature>
<reference evidence="8" key="1">
    <citation type="submission" date="2025-08" db="UniProtKB">
        <authorList>
            <consortium name="RefSeq"/>
        </authorList>
    </citation>
    <scope>IDENTIFICATION</scope>
    <source>
        <tissue evidence="8">Blood</tissue>
    </source>
</reference>
<feature type="compositionally biased region" description="Basic and acidic residues" evidence="6">
    <location>
        <begin position="696"/>
        <end position="713"/>
    </location>
</feature>